<organism evidence="1 2">
    <name type="scientific">Candidatus Enterococcus moelleringii</name>
    <dbReference type="NCBI Taxonomy" id="2815325"/>
    <lineage>
        <taxon>Bacteria</taxon>
        <taxon>Bacillati</taxon>
        <taxon>Bacillota</taxon>
        <taxon>Bacilli</taxon>
        <taxon>Lactobacillales</taxon>
        <taxon>Enterococcaceae</taxon>
        <taxon>Enterococcus</taxon>
    </lineage>
</organism>
<accession>A0ABS3LFC0</accession>
<reference evidence="1 2" key="1">
    <citation type="submission" date="2021-03" db="EMBL/GenBank/DDBJ databases">
        <title>Enterococcal diversity collection.</title>
        <authorList>
            <person name="Gilmore M.S."/>
            <person name="Schwartzman J."/>
            <person name="Van Tyne D."/>
            <person name="Martin M."/>
            <person name="Earl A.M."/>
            <person name="Manson A.L."/>
            <person name="Straub T."/>
            <person name="Salamzade R."/>
            <person name="Saavedra J."/>
            <person name="Lebreton F."/>
            <person name="Prichula J."/>
            <person name="Schaufler K."/>
            <person name="Gaca A."/>
            <person name="Sgardioli B."/>
            <person name="Wagenaar J."/>
            <person name="Strong T."/>
        </authorList>
    </citation>
    <scope>NUCLEOTIDE SEQUENCE [LARGE SCALE GENOMIC DNA]</scope>
    <source>
        <strain evidence="1 2">669A</strain>
    </source>
</reference>
<evidence type="ECO:0000313" key="1">
    <source>
        <dbReference type="EMBL" id="MBO1307426.1"/>
    </source>
</evidence>
<name>A0ABS3LFC0_9ENTE</name>
<dbReference type="Proteomes" id="UP000664601">
    <property type="component" value="Unassembled WGS sequence"/>
</dbReference>
<dbReference type="EMBL" id="JAFREM010000024">
    <property type="protein sequence ID" value="MBO1307426.1"/>
    <property type="molecule type" value="Genomic_DNA"/>
</dbReference>
<proteinExistence type="predicted"/>
<dbReference type="RefSeq" id="WP_207674426.1">
    <property type="nucleotide sequence ID" value="NZ_JAFREM010000024.1"/>
</dbReference>
<sequence length="86" mass="9729">MTTINLDLTPEEEKKIKDTFAKDGQSLEEGLQNLVYLLISDNDSDIQLPKMVKPKNQPIKMINNGDGTFSYPEDIPAHVKELHKFG</sequence>
<evidence type="ECO:0000313" key="2">
    <source>
        <dbReference type="Proteomes" id="UP000664601"/>
    </source>
</evidence>
<protein>
    <submittedName>
        <fullName evidence="1">Uncharacterized protein</fullName>
    </submittedName>
</protein>
<gene>
    <name evidence="1" type="ORF">JZO70_14710</name>
</gene>
<comment type="caution">
    <text evidence="1">The sequence shown here is derived from an EMBL/GenBank/DDBJ whole genome shotgun (WGS) entry which is preliminary data.</text>
</comment>
<keyword evidence="2" id="KW-1185">Reference proteome</keyword>